<dbReference type="EMBL" id="JASBWR010000007">
    <property type="protein sequence ID" value="KAJ9111689.1"/>
    <property type="molecule type" value="Genomic_DNA"/>
</dbReference>
<gene>
    <name evidence="1" type="ORF">QFC19_001048</name>
</gene>
<comment type="caution">
    <text evidence="1">The sequence shown here is derived from an EMBL/GenBank/DDBJ whole genome shotgun (WGS) entry which is preliminary data.</text>
</comment>
<reference evidence="1" key="1">
    <citation type="submission" date="2023-04" db="EMBL/GenBank/DDBJ databases">
        <title>Draft Genome sequencing of Naganishia species isolated from polar environments using Oxford Nanopore Technology.</title>
        <authorList>
            <person name="Leo P."/>
            <person name="Venkateswaran K."/>
        </authorList>
    </citation>
    <scope>NUCLEOTIDE SEQUENCE</scope>
    <source>
        <strain evidence="1">MNA-CCFEE 5261</strain>
    </source>
</reference>
<sequence length="440" mass="47990">MAKKGRQSTGSQAGKTAPAAAPSPAGTPKTKAKQAAAAKTPTPVAAKTAKVPTPEPAAAEENEEDSSDQEDSDDEDGGVDEKGMQRLIELCHREGALDDFDMAQLGEGSDEEEDDEEDDEDEEEDDEEEDAEMAGDVDADDATEPSAKRVRIAGDDVVQPADEDDLALDDLESNLSVDEDAIPQRKVTKNNIVRIKAISEGIMVTNLQFGEHLTLTSHEDHSEVDPSDDLKRELAFYKQALSVVDKAKKMCQRSDIPFTRPTDYYAEMIKSDAQMARLRANLVEEAASIKKSEQARKQRELKKYGKEIQHEKLKQRLQDKKGLDERLRGVKRKRKDGADLGDDKDGAEFDVALDDAIEGKSSKGGKGGKDARDGKEAPRIPRHARDAKYRMGGGGKRSKQNDKESTNDFNFSKGKGGPGGAKGGKGKPSRPGKSRRANRR</sequence>
<protein>
    <submittedName>
        <fullName evidence="1">Uncharacterized protein</fullName>
    </submittedName>
</protein>
<evidence type="ECO:0000313" key="2">
    <source>
        <dbReference type="Proteomes" id="UP001241377"/>
    </source>
</evidence>
<dbReference type="Proteomes" id="UP001241377">
    <property type="component" value="Unassembled WGS sequence"/>
</dbReference>
<accession>A0ACC2WKJ5</accession>
<keyword evidence="2" id="KW-1185">Reference proteome</keyword>
<name>A0ACC2WKJ5_9TREE</name>
<evidence type="ECO:0000313" key="1">
    <source>
        <dbReference type="EMBL" id="KAJ9111689.1"/>
    </source>
</evidence>
<organism evidence="1 2">
    <name type="scientific">Naganishia cerealis</name>
    <dbReference type="NCBI Taxonomy" id="610337"/>
    <lineage>
        <taxon>Eukaryota</taxon>
        <taxon>Fungi</taxon>
        <taxon>Dikarya</taxon>
        <taxon>Basidiomycota</taxon>
        <taxon>Agaricomycotina</taxon>
        <taxon>Tremellomycetes</taxon>
        <taxon>Filobasidiales</taxon>
        <taxon>Filobasidiaceae</taxon>
        <taxon>Naganishia</taxon>
    </lineage>
</organism>
<proteinExistence type="predicted"/>